<protein>
    <submittedName>
        <fullName evidence="2">Uncharacterized protein</fullName>
    </submittedName>
</protein>
<accession>H1VCL5</accession>
<feature type="compositionally biased region" description="Basic residues" evidence="1">
    <location>
        <begin position="81"/>
        <end position="91"/>
    </location>
</feature>
<feature type="non-terminal residue" evidence="2">
    <location>
        <position position="1"/>
    </location>
</feature>
<feature type="compositionally biased region" description="Low complexity" evidence="1">
    <location>
        <begin position="104"/>
        <end position="121"/>
    </location>
</feature>
<evidence type="ECO:0000313" key="3">
    <source>
        <dbReference type="Proteomes" id="UP000007174"/>
    </source>
</evidence>
<sequence length="185" mass="20473">QIAILALSRPHQFHQPSNSTVHRTVTVTVAAHLSLSRSRSFLPLPLFPLGLLVVPWLAHLETRPRKPKTRTLTPAFSLPAQKRKKKRKKKSPGAARASAAIHRTQSYQTTTPTTAFSSRTSVLPGRRRRLSSVHPHPSSSVPAPFLSPFPSTFLSRSLSFSLSLSLSRAYSINPFHSFIPDDIEA</sequence>
<dbReference type="EMBL" id="CACQ02002730">
    <property type="protein sequence ID" value="CCF37968.1"/>
    <property type="molecule type" value="Genomic_DNA"/>
</dbReference>
<organism evidence="2 3">
    <name type="scientific">Colletotrichum higginsianum (strain IMI 349063)</name>
    <name type="common">Crucifer anthracnose fungus</name>
    <dbReference type="NCBI Taxonomy" id="759273"/>
    <lineage>
        <taxon>Eukaryota</taxon>
        <taxon>Fungi</taxon>
        <taxon>Dikarya</taxon>
        <taxon>Ascomycota</taxon>
        <taxon>Pezizomycotina</taxon>
        <taxon>Sordariomycetes</taxon>
        <taxon>Hypocreomycetidae</taxon>
        <taxon>Glomerellales</taxon>
        <taxon>Glomerellaceae</taxon>
        <taxon>Colletotrichum</taxon>
        <taxon>Colletotrichum destructivum species complex</taxon>
    </lineage>
</organism>
<proteinExistence type="predicted"/>
<dbReference type="Proteomes" id="UP000007174">
    <property type="component" value="Unassembled WGS sequence"/>
</dbReference>
<dbReference type="HOGENOM" id="CLU_1464619_0_0_1"/>
<reference evidence="3" key="1">
    <citation type="journal article" date="2012" name="Nat. Genet.">
        <title>Lifestyle transitions in plant pathogenic Colletotrichum fungi deciphered by genome and transcriptome analyses.</title>
        <authorList>
            <person name="O'Connell R.J."/>
            <person name="Thon M.R."/>
            <person name="Hacquard S."/>
            <person name="Amyotte S.G."/>
            <person name="Kleemann J."/>
            <person name="Torres M.F."/>
            <person name="Damm U."/>
            <person name="Buiate E.A."/>
            <person name="Epstein L."/>
            <person name="Alkan N."/>
            <person name="Altmueller J."/>
            <person name="Alvarado-Balderrama L."/>
            <person name="Bauser C.A."/>
            <person name="Becker C."/>
            <person name="Birren B.W."/>
            <person name="Chen Z."/>
            <person name="Choi J."/>
            <person name="Crouch J.A."/>
            <person name="Duvick J.P."/>
            <person name="Farman M.A."/>
            <person name="Gan P."/>
            <person name="Heiman D."/>
            <person name="Henrissat B."/>
            <person name="Howard R.J."/>
            <person name="Kabbage M."/>
            <person name="Koch C."/>
            <person name="Kracher B."/>
            <person name="Kubo Y."/>
            <person name="Law A.D."/>
            <person name="Lebrun M.-H."/>
            <person name="Lee Y.-H."/>
            <person name="Miyara I."/>
            <person name="Moore N."/>
            <person name="Neumann U."/>
            <person name="Nordstroem K."/>
            <person name="Panaccione D.G."/>
            <person name="Panstruga R."/>
            <person name="Place M."/>
            <person name="Proctor R.H."/>
            <person name="Prusky D."/>
            <person name="Rech G."/>
            <person name="Reinhardt R."/>
            <person name="Rollins J.A."/>
            <person name="Rounsley S."/>
            <person name="Schardl C.L."/>
            <person name="Schwartz D.C."/>
            <person name="Shenoy N."/>
            <person name="Shirasu K."/>
            <person name="Sikhakolli U.R."/>
            <person name="Stueber K."/>
            <person name="Sukno S.A."/>
            <person name="Sweigard J.A."/>
            <person name="Takano Y."/>
            <person name="Takahara H."/>
            <person name="Trail F."/>
            <person name="van der Does H.C."/>
            <person name="Voll L.M."/>
            <person name="Will I."/>
            <person name="Young S."/>
            <person name="Zeng Q."/>
            <person name="Zhang J."/>
            <person name="Zhou S."/>
            <person name="Dickman M.B."/>
            <person name="Schulze-Lefert P."/>
            <person name="Ver Loren van Themaat E."/>
            <person name="Ma L.-J."/>
            <person name="Vaillancourt L.J."/>
        </authorList>
    </citation>
    <scope>NUCLEOTIDE SEQUENCE [LARGE SCALE GENOMIC DNA]</scope>
    <source>
        <strain evidence="3">IMI 349063</strain>
    </source>
</reference>
<name>H1VCL5_COLHI</name>
<evidence type="ECO:0000256" key="1">
    <source>
        <dbReference type="SAM" id="MobiDB-lite"/>
    </source>
</evidence>
<dbReference type="AlphaFoldDB" id="H1VCL5"/>
<feature type="region of interest" description="Disordered" evidence="1">
    <location>
        <begin position="65"/>
        <end position="138"/>
    </location>
</feature>
<evidence type="ECO:0000313" key="2">
    <source>
        <dbReference type="EMBL" id="CCF37968.1"/>
    </source>
</evidence>
<gene>
    <name evidence="2" type="ORF">CH063_09179</name>
</gene>